<dbReference type="AlphaFoldDB" id="A0A1G2MI52"/>
<proteinExistence type="predicted"/>
<feature type="domain" description="DUF8128" evidence="2">
    <location>
        <begin position="97"/>
        <end position="437"/>
    </location>
</feature>
<name>A0A1G2MI52_9BACT</name>
<dbReference type="STRING" id="1802306.A3C72_01280"/>
<dbReference type="InterPro" id="IPR058441">
    <property type="entry name" value="DUF8128"/>
</dbReference>
<evidence type="ECO:0000313" key="3">
    <source>
        <dbReference type="EMBL" id="OHA22672.1"/>
    </source>
</evidence>
<dbReference type="EMBL" id="MHRK01000049">
    <property type="protein sequence ID" value="OHA22672.1"/>
    <property type="molecule type" value="Genomic_DNA"/>
</dbReference>
<reference evidence="3 4" key="1">
    <citation type="journal article" date="2016" name="Nat. Commun.">
        <title>Thousands of microbial genomes shed light on interconnected biogeochemical processes in an aquifer system.</title>
        <authorList>
            <person name="Anantharaman K."/>
            <person name="Brown C.T."/>
            <person name="Hug L.A."/>
            <person name="Sharon I."/>
            <person name="Castelle C.J."/>
            <person name="Probst A.J."/>
            <person name="Thomas B.C."/>
            <person name="Singh A."/>
            <person name="Wilkins M.J."/>
            <person name="Karaoz U."/>
            <person name="Brodie E.L."/>
            <person name="Williams K.H."/>
            <person name="Hubbard S.S."/>
            <person name="Banfield J.F."/>
        </authorList>
    </citation>
    <scope>NUCLEOTIDE SEQUENCE [LARGE SCALE GENOMIC DNA]</scope>
</reference>
<organism evidence="3 4">
    <name type="scientific">Candidatus Taylorbacteria bacterium RIFCSPHIGHO2_02_FULL_43_32b</name>
    <dbReference type="NCBI Taxonomy" id="1802306"/>
    <lineage>
        <taxon>Bacteria</taxon>
        <taxon>Candidatus Tayloriibacteriota</taxon>
    </lineage>
</organism>
<comment type="caution">
    <text evidence="3">The sequence shown here is derived from an EMBL/GenBank/DDBJ whole genome shotgun (WGS) entry which is preliminary data.</text>
</comment>
<evidence type="ECO:0000256" key="1">
    <source>
        <dbReference type="SAM" id="Phobius"/>
    </source>
</evidence>
<evidence type="ECO:0000259" key="2">
    <source>
        <dbReference type="Pfam" id="PF26449"/>
    </source>
</evidence>
<feature type="transmembrane region" description="Helical" evidence="1">
    <location>
        <begin position="58"/>
        <end position="82"/>
    </location>
</feature>
<keyword evidence="1" id="KW-1133">Transmembrane helix</keyword>
<protein>
    <recommendedName>
        <fullName evidence="2">DUF8128 domain-containing protein</fullName>
    </recommendedName>
</protein>
<dbReference type="Pfam" id="PF26449">
    <property type="entry name" value="DUF8128"/>
    <property type="match status" value="1"/>
</dbReference>
<feature type="transmembrane region" description="Helical" evidence="1">
    <location>
        <begin position="27"/>
        <end position="46"/>
    </location>
</feature>
<keyword evidence="1" id="KW-0472">Membrane</keyword>
<accession>A0A1G2MI52</accession>
<sequence length="455" mass="53494">MEGFIFNFIDFVEGLFIPKKWHSLGQFVMFWVSVVLFIFTVIVFGSTILEQPVVRNGIWILAVTMPIWLPIALFRVFFIYYMRYVRAYWIKKEGSVLLEIKIPKETNRSPLAMEIFFTALYQTGSATVVQAFWEGKVRPWFSFELVSLGGEVHIFIWSLRKWRNMIEAQLYAQYPTLEIHEVADYTDSVYHDPENLPLWATYFIKEKESVYPIKTYVDYGLDKLDIKEEYKIDPITATLEYLGSLRKGEQAWIQIMIMAHRGEKLIDGRFFNKKSDWKKEIDEEVEKIREESMVEEEVGEGIVRRVPHSTPGQVESIKSLERSKEKFPFETAIRGFYIAKKEAFNPISVTGLIGSFRQYNSNTSNGFRLGWYTDPDLPWRDYKRKRRNHMEIEMLEAYKLRSFFQYPFKNFESEPCILTTEELATIFHFPGSVSATPTLERVSSKKAEPPSNLPR</sequence>
<evidence type="ECO:0000313" key="4">
    <source>
        <dbReference type="Proteomes" id="UP000177130"/>
    </source>
</evidence>
<keyword evidence="1" id="KW-0812">Transmembrane</keyword>
<dbReference type="Proteomes" id="UP000177130">
    <property type="component" value="Unassembled WGS sequence"/>
</dbReference>
<gene>
    <name evidence="3" type="ORF">A3C72_01280</name>
</gene>